<dbReference type="AlphaFoldDB" id="I4M6F9"/>
<dbReference type="EMBL" id="ADEV01000011">
    <property type="protein sequence ID" value="EIK84799.1"/>
    <property type="molecule type" value="Genomic_DNA"/>
</dbReference>
<reference evidence="1 2" key="1">
    <citation type="journal article" date="2012" name="J. Bacteriol.">
        <title>Comparative Genomic Analyses of 17 Clinical Isolates of Gardnerella vaginalis Provide Evidence of Multiple Genetically Isolated Clades Consistent with Subspeciation into Genovars.</title>
        <authorList>
            <person name="Ahmed A."/>
            <person name="Earl J."/>
            <person name="Retchless A."/>
            <person name="Hillier S."/>
            <person name="Rabe L."/>
            <person name="Cherpes T."/>
            <person name="Powell E."/>
            <person name="Janto B."/>
            <person name="Eutsey R."/>
            <person name="Hiller N.L."/>
            <person name="Boissy R."/>
            <person name="Dahlgreen M."/>
            <person name="Hall B."/>
            <person name="Costerton J."/>
            <person name="Post J.C."/>
            <person name="Hu F."/>
            <person name="Ehrlich G."/>
        </authorList>
    </citation>
    <scope>NUCLEOTIDE SEQUENCE [LARGE SCALE GENOMIC DNA]</scope>
    <source>
        <strain evidence="1 2">00703Dmash</strain>
    </source>
</reference>
<evidence type="ECO:0000313" key="2">
    <source>
        <dbReference type="Proteomes" id="UP000033074"/>
    </source>
</evidence>
<evidence type="ECO:0000313" key="1">
    <source>
        <dbReference type="EMBL" id="EIK84799.1"/>
    </source>
</evidence>
<accession>I4M6F9</accession>
<gene>
    <name evidence="1" type="ORF">CGSMWGv00703Dmash_05488</name>
</gene>
<proteinExistence type="predicted"/>
<sequence>MRLCASLLDVARVLEDFSPRMRDDLLERSIVRAKATRSVSLLKLKARCAFNASSVASAPRPRERSFGRFILKRFLTIRSRFTTLACETRVGSPLDFQLKRVSALKCLRALRFKRSGKSMRPVLF</sequence>
<dbReference type="Proteomes" id="UP000033074">
    <property type="component" value="Unassembled WGS sequence"/>
</dbReference>
<organism evidence="1 2">
    <name type="scientific">Gardnerella greenwoodii 00703Dmash</name>
    <dbReference type="NCBI Taxonomy" id="698960"/>
    <lineage>
        <taxon>Bacteria</taxon>
        <taxon>Bacillati</taxon>
        <taxon>Actinomycetota</taxon>
        <taxon>Actinomycetes</taxon>
        <taxon>Bifidobacteriales</taxon>
        <taxon>Bifidobacteriaceae</taxon>
        <taxon>Gardnerella</taxon>
        <taxon>Gardnerella greenwoodii</taxon>
    </lineage>
</organism>
<name>I4M6F9_9BIFI</name>
<comment type="caution">
    <text evidence="1">The sequence shown here is derived from an EMBL/GenBank/DDBJ whole genome shotgun (WGS) entry which is preliminary data.</text>
</comment>
<protein>
    <submittedName>
        <fullName evidence="1">Uncharacterized protein</fullName>
    </submittedName>
</protein>